<dbReference type="EMBL" id="CP021455">
    <property type="protein sequence ID" value="ARU05135.1"/>
    <property type="molecule type" value="Genomic_DNA"/>
</dbReference>
<accession>A0A1Y0ENC0</accession>
<feature type="region of interest" description="Disordered" evidence="6">
    <location>
        <begin position="804"/>
        <end position="878"/>
    </location>
</feature>
<gene>
    <name evidence="9" type="ORF">CCO03_10910</name>
</gene>
<reference evidence="9 10" key="1">
    <citation type="submission" date="2017-05" db="EMBL/GenBank/DDBJ databases">
        <authorList>
            <person name="Song R."/>
            <person name="Chenine A.L."/>
            <person name="Ruprecht R.M."/>
        </authorList>
    </citation>
    <scope>NUCLEOTIDE SEQUENCE [LARGE SCALE GENOMIC DNA]</scope>
    <source>
        <strain evidence="9 10">DSM 26136</strain>
    </source>
</reference>
<evidence type="ECO:0000256" key="5">
    <source>
        <dbReference type="ARBA" id="ARBA00023136"/>
    </source>
</evidence>
<evidence type="ECO:0000256" key="2">
    <source>
        <dbReference type="ARBA" id="ARBA00022475"/>
    </source>
</evidence>
<feature type="compositionally biased region" description="Basic and acidic residues" evidence="6">
    <location>
        <begin position="831"/>
        <end position="854"/>
    </location>
</feature>
<keyword evidence="3 7" id="KW-0812">Transmembrane</keyword>
<keyword evidence="2" id="KW-1003">Cell membrane</keyword>
<evidence type="ECO:0000256" key="4">
    <source>
        <dbReference type="ARBA" id="ARBA00022989"/>
    </source>
</evidence>
<evidence type="ECO:0000313" key="10">
    <source>
        <dbReference type="Proteomes" id="UP000196138"/>
    </source>
</evidence>
<comment type="subcellular location">
    <subcellularLocation>
        <location evidence="1">Cell membrane</location>
        <topology evidence="1">Multi-pass membrane protein</topology>
    </subcellularLocation>
</comment>
<feature type="compositionally biased region" description="Low complexity" evidence="6">
    <location>
        <begin position="17"/>
        <end position="45"/>
    </location>
</feature>
<keyword evidence="5 7" id="KW-0472">Membrane</keyword>
<evidence type="ECO:0000256" key="3">
    <source>
        <dbReference type="ARBA" id="ARBA00022692"/>
    </source>
</evidence>
<name>A0A1Y0ENC0_9BURK</name>
<dbReference type="InterPro" id="IPR003838">
    <property type="entry name" value="ABC3_permease_C"/>
</dbReference>
<feature type="compositionally biased region" description="Low complexity" evidence="6">
    <location>
        <begin position="186"/>
        <end position="209"/>
    </location>
</feature>
<evidence type="ECO:0000313" key="9">
    <source>
        <dbReference type="EMBL" id="ARU05135.1"/>
    </source>
</evidence>
<feature type="transmembrane region" description="Helical" evidence="7">
    <location>
        <begin position="506"/>
        <end position="527"/>
    </location>
</feature>
<evidence type="ECO:0000259" key="8">
    <source>
        <dbReference type="Pfam" id="PF02687"/>
    </source>
</evidence>
<protein>
    <recommendedName>
        <fullName evidence="8">ABC3 transporter permease C-terminal domain-containing protein</fullName>
    </recommendedName>
</protein>
<feature type="transmembrane region" description="Helical" evidence="7">
    <location>
        <begin position="72"/>
        <end position="91"/>
    </location>
</feature>
<feature type="transmembrane region" description="Helical" evidence="7">
    <location>
        <begin position="458"/>
        <end position="481"/>
    </location>
</feature>
<keyword evidence="4 7" id="KW-1133">Transmembrane helix</keyword>
<feature type="compositionally biased region" description="Low complexity" evidence="6">
    <location>
        <begin position="855"/>
        <end position="878"/>
    </location>
</feature>
<feature type="transmembrane region" description="Helical" evidence="7">
    <location>
        <begin position="951"/>
        <end position="979"/>
    </location>
</feature>
<dbReference type="Pfam" id="PF02687">
    <property type="entry name" value="FtsX"/>
    <property type="match status" value="2"/>
</dbReference>
<feature type="region of interest" description="Disordered" evidence="6">
    <location>
        <begin position="1"/>
        <end position="45"/>
    </location>
</feature>
<feature type="transmembrane region" description="Helical" evidence="7">
    <location>
        <begin position="582"/>
        <end position="608"/>
    </location>
</feature>
<dbReference type="AlphaFoldDB" id="A0A1Y0ENC0"/>
<dbReference type="KEGG" id="cser:CCO03_10910"/>
<feature type="transmembrane region" description="Helical" evidence="7">
    <location>
        <begin position="533"/>
        <end position="557"/>
    </location>
</feature>
<keyword evidence="10" id="KW-1185">Reference proteome</keyword>
<evidence type="ECO:0000256" key="7">
    <source>
        <dbReference type="SAM" id="Phobius"/>
    </source>
</evidence>
<feature type="region of interest" description="Disordered" evidence="6">
    <location>
        <begin position="186"/>
        <end position="214"/>
    </location>
</feature>
<feature type="transmembrane region" description="Helical" evidence="7">
    <location>
        <begin position="999"/>
        <end position="1019"/>
    </location>
</feature>
<evidence type="ECO:0000256" key="1">
    <source>
        <dbReference type="ARBA" id="ARBA00004651"/>
    </source>
</evidence>
<feature type="transmembrane region" description="Helical" evidence="7">
    <location>
        <begin position="906"/>
        <end position="930"/>
    </location>
</feature>
<feature type="domain" description="ABC3 transporter permease C-terminal" evidence="8">
    <location>
        <begin position="366"/>
        <end position="491"/>
    </location>
</feature>
<sequence length="1035" mass="107926">MIGEATSPICDANGSNQQAASSKQQAASSKQQAAKDAATTPPQTQATIDAMHVRWLATLSWPEFRHHPWRSLTAVIAIALGVALAFAVQVINASALAEFGQAVRTTQAQADLVLHSRQGPLPDTLLAQLVRHPEVATAQPVLTAEVRLQDAQGRWQPLRLIGLDALSVADTAPDLLPRRLAEANGATAPADAAPARQAATREASAAASPRSDDAAADASRGWQDWFAPDTVYLNAAALRLLSPSARTGTRVLVDLSMGYAHASDQLINETASYSPSSSSSQHPLRLAGRLAAGGPPTAVMDVAAAQALLGRQGELSRVDLKLHRSLSPEQAQRVLALPASVWLSRPQDATARTASLTRAYRVNLSVMALVALFTGAFLVYSVLALSVAQRAPQLALLGVLGWSPRERQRLILHEALVLGGLGAALGLALGYLLGWGAMQLLGGDLGGGYFAGQAPQLLVSWPAAALYGGLGVLATVAGAWLPARQAAALPPAHTLKGAGVADAQPLPLVWGLGLLALAAALAGLPAVNGVPVAAYASVGLLLLGGMALLPLAVATAYDRLAPWVRRAALPLLAVERARRLRALAAVAVSGVVAALALSTALTVMVASFRASMLSWLDTVLPAELYVRMPTRDPDAGQASPGRAEPLPAGLLSALAALPGLTATPQRSEPWPLDPTQPALTLIWRDLSAGAAQSLPLVSGPADSGANGSAEYPRIYISEQVRDQQQLAVGQVWPALARFLQTDGRYTVAGVYRDYARPGGSVTLDWRDLQARGAPQAPTDIAVRRRDPDLSPEQALRLVRDQVRAHAAPPSRHTPTNAVAEPRPPSAGDGASDARHAASDSAGDRDAASEADTRIRAQTAPRAGPQPATAGTAAAPAPQAALPEVHSTAALRARSMAIFDRSFAVTYWLQMIAVGIGLFGVSASFSAQALARRKEFGLLVHLGLTRAQIRRLVALEGMAWCTIGAVAGVALGLAVALVLIKVVNPQSFHWSMDLHVPLLRLLALGLAVVLAGTVTAWLTARRVAGGDAVRAVQEDW</sequence>
<dbReference type="Proteomes" id="UP000196138">
    <property type="component" value="Chromosome"/>
</dbReference>
<dbReference type="PANTHER" id="PTHR30287:SF2">
    <property type="entry name" value="BLL1001 PROTEIN"/>
    <property type="match status" value="1"/>
</dbReference>
<feature type="transmembrane region" description="Helical" evidence="7">
    <location>
        <begin position="415"/>
        <end position="438"/>
    </location>
</feature>
<feature type="transmembrane region" description="Helical" evidence="7">
    <location>
        <begin position="364"/>
        <end position="388"/>
    </location>
</feature>
<dbReference type="GO" id="GO:0005886">
    <property type="term" value="C:plasma membrane"/>
    <property type="evidence" value="ECO:0007669"/>
    <property type="project" value="UniProtKB-SubCell"/>
</dbReference>
<organism evidence="9 10">
    <name type="scientific">Comamonas serinivorans</name>
    <dbReference type="NCBI Taxonomy" id="1082851"/>
    <lineage>
        <taxon>Bacteria</taxon>
        <taxon>Pseudomonadati</taxon>
        <taxon>Pseudomonadota</taxon>
        <taxon>Betaproteobacteria</taxon>
        <taxon>Burkholderiales</taxon>
        <taxon>Comamonadaceae</taxon>
        <taxon>Comamonas</taxon>
    </lineage>
</organism>
<dbReference type="InterPro" id="IPR038766">
    <property type="entry name" value="Membrane_comp_ABC_pdt"/>
</dbReference>
<proteinExistence type="predicted"/>
<dbReference type="PANTHER" id="PTHR30287">
    <property type="entry name" value="MEMBRANE COMPONENT OF PREDICTED ABC SUPERFAMILY METABOLITE UPTAKE TRANSPORTER"/>
    <property type="match status" value="1"/>
</dbReference>
<feature type="domain" description="ABC3 transporter permease C-terminal" evidence="8">
    <location>
        <begin position="911"/>
        <end position="1023"/>
    </location>
</feature>
<evidence type="ECO:0000256" key="6">
    <source>
        <dbReference type="SAM" id="MobiDB-lite"/>
    </source>
</evidence>